<feature type="signal peptide" evidence="1">
    <location>
        <begin position="1"/>
        <end position="27"/>
    </location>
</feature>
<keyword evidence="1" id="KW-0732">Signal</keyword>
<protein>
    <recommendedName>
        <fullName evidence="4">Secreted protein</fullName>
    </recommendedName>
</protein>
<comment type="caution">
    <text evidence="2">The sequence shown here is derived from an EMBL/GenBank/DDBJ whole genome shotgun (WGS) entry which is preliminary data.</text>
</comment>
<name>A0AAV4UZ25_9ARAC</name>
<keyword evidence="3" id="KW-1185">Reference proteome</keyword>
<dbReference type="Proteomes" id="UP001054837">
    <property type="component" value="Unassembled WGS sequence"/>
</dbReference>
<evidence type="ECO:0008006" key="4">
    <source>
        <dbReference type="Google" id="ProtNLM"/>
    </source>
</evidence>
<dbReference type="AlphaFoldDB" id="A0AAV4UZ25"/>
<evidence type="ECO:0000313" key="3">
    <source>
        <dbReference type="Proteomes" id="UP001054837"/>
    </source>
</evidence>
<reference evidence="2 3" key="1">
    <citation type="submission" date="2021-06" db="EMBL/GenBank/DDBJ databases">
        <title>Caerostris darwini draft genome.</title>
        <authorList>
            <person name="Kono N."/>
            <person name="Arakawa K."/>
        </authorList>
    </citation>
    <scope>NUCLEOTIDE SEQUENCE [LARGE SCALE GENOMIC DNA]</scope>
</reference>
<gene>
    <name evidence="2" type="ORF">CDAR_492661</name>
</gene>
<organism evidence="2 3">
    <name type="scientific">Caerostris darwini</name>
    <dbReference type="NCBI Taxonomy" id="1538125"/>
    <lineage>
        <taxon>Eukaryota</taxon>
        <taxon>Metazoa</taxon>
        <taxon>Ecdysozoa</taxon>
        <taxon>Arthropoda</taxon>
        <taxon>Chelicerata</taxon>
        <taxon>Arachnida</taxon>
        <taxon>Araneae</taxon>
        <taxon>Araneomorphae</taxon>
        <taxon>Entelegynae</taxon>
        <taxon>Araneoidea</taxon>
        <taxon>Araneidae</taxon>
        <taxon>Caerostris</taxon>
    </lineage>
</organism>
<feature type="chain" id="PRO_5043898866" description="Secreted protein" evidence="1">
    <location>
        <begin position="28"/>
        <end position="79"/>
    </location>
</feature>
<sequence length="79" mass="8656">MWQRLGMALVAKKAVAFLCMWPTCVNSMTNGSPPSMDALQECATAANCKRELSWIGHTHMGVDSGQRSGLSHLKTYVWG</sequence>
<dbReference type="EMBL" id="BPLQ01012162">
    <property type="protein sequence ID" value="GIY63167.1"/>
    <property type="molecule type" value="Genomic_DNA"/>
</dbReference>
<proteinExistence type="predicted"/>
<evidence type="ECO:0000256" key="1">
    <source>
        <dbReference type="SAM" id="SignalP"/>
    </source>
</evidence>
<accession>A0AAV4UZ25</accession>
<evidence type="ECO:0000313" key="2">
    <source>
        <dbReference type="EMBL" id="GIY63167.1"/>
    </source>
</evidence>